<evidence type="ECO:0008006" key="4">
    <source>
        <dbReference type="Google" id="ProtNLM"/>
    </source>
</evidence>
<evidence type="ECO:0000313" key="3">
    <source>
        <dbReference type="EMBL" id="AGC71278.1"/>
    </source>
</evidence>
<dbReference type="InterPro" id="IPR042001">
    <property type="entry name" value="Sortase_F"/>
</dbReference>
<evidence type="ECO:0000256" key="2">
    <source>
        <dbReference type="SAM" id="Phobius"/>
    </source>
</evidence>
<feature type="region of interest" description="Disordered" evidence="1">
    <location>
        <begin position="42"/>
        <end position="75"/>
    </location>
</feature>
<dbReference type="InterPro" id="IPR023365">
    <property type="entry name" value="Sortase_dom-sf"/>
</dbReference>
<keyword evidence="2" id="KW-1133">Transmembrane helix</keyword>
<dbReference type="AlphaFoldDB" id="L7VW59"/>
<dbReference type="EMBL" id="JX649867">
    <property type="protein sequence ID" value="AGC71278.1"/>
    <property type="molecule type" value="Genomic_DNA"/>
</dbReference>
<dbReference type="Gene3D" id="2.40.260.10">
    <property type="entry name" value="Sortase"/>
    <property type="match status" value="1"/>
</dbReference>
<sequence length="242" mass="25676">MSISPHQQAEDQRRRVLIFTIIAVAIALVTTAVLWYSNSNQEPQAVSAPPPTTTMPTGTASVQPAAPHKVTKPKVDCTNPANEAFVPTRIVVTGITKSSPVLSLPRDKDGVPGVPPVDSSGKNDFAFDAPGIHPGTPYGNVLLNAHTWPDNSAMGNRLLNKLGTGGSLALISKAGDTLCYQVVERIEVDAERVSEAQLNKIYATNGPPQAVIIVCSGKRTAPGVWTHRTIWFARPAVNMSAA</sequence>
<evidence type="ECO:0000256" key="1">
    <source>
        <dbReference type="SAM" id="MobiDB-lite"/>
    </source>
</evidence>
<feature type="transmembrane region" description="Helical" evidence="2">
    <location>
        <begin position="16"/>
        <end position="36"/>
    </location>
</feature>
<keyword evidence="2" id="KW-0472">Membrane</keyword>
<dbReference type="SUPFAM" id="SSF63817">
    <property type="entry name" value="Sortase"/>
    <property type="match status" value="1"/>
</dbReference>
<dbReference type="CDD" id="cd05829">
    <property type="entry name" value="Sortase_F"/>
    <property type="match status" value="1"/>
</dbReference>
<reference evidence="3" key="1">
    <citation type="submission" date="2012-09" db="EMBL/GenBank/DDBJ databases">
        <title>Metagenomic Characterization of a Microbial Community in Wastewater Detects High Levels of Antibiotic Resistance.</title>
        <authorList>
            <person name="Abrams M."/>
            <person name="Caldwell A."/>
            <person name="Vandaei E."/>
            <person name="Lee W."/>
            <person name="Perrott J."/>
            <person name="Khan S.Y."/>
            <person name="Ta J."/>
            <person name="Romero D."/>
            <person name="Nguyen V."/>
            <person name="Pourmand N."/>
            <person name="Ouverney C.C."/>
        </authorList>
    </citation>
    <scope>NUCLEOTIDE SEQUENCE</scope>
</reference>
<keyword evidence="2" id="KW-0812">Transmembrane</keyword>
<proteinExistence type="predicted"/>
<organism evidence="3">
    <name type="scientific">uncultured bacterium A1Q1_fos_140</name>
    <dbReference type="NCBI Taxonomy" id="1256547"/>
    <lineage>
        <taxon>Bacteria</taxon>
        <taxon>environmental samples</taxon>
    </lineage>
</organism>
<protein>
    <recommendedName>
        <fullName evidence="4">Peptidase C60, sortase A and B</fullName>
    </recommendedName>
</protein>
<name>L7VW59_9BACT</name>
<accession>L7VW59</accession>